<reference evidence="2" key="1">
    <citation type="journal article" date="2014" name="Int. J. Syst. Evol. Microbiol.">
        <title>Complete genome of a new Firmicutes species belonging to the dominant human colonic microbiota ('Ruminococcus bicirculans') reveals two chromosomes and a selective capacity to utilize plant glucans.</title>
        <authorList>
            <consortium name="NISC Comparative Sequencing Program"/>
            <person name="Wegmann U."/>
            <person name="Louis P."/>
            <person name="Goesmann A."/>
            <person name="Henrissat B."/>
            <person name="Duncan S.H."/>
            <person name="Flint H.J."/>
        </authorList>
    </citation>
    <scope>NUCLEOTIDE SEQUENCE</scope>
    <source>
        <strain evidence="2">NBRC 107715</strain>
    </source>
</reference>
<evidence type="ECO:0000313" key="1">
    <source>
        <dbReference type="EMBL" id="GEP08141.1"/>
    </source>
</evidence>
<dbReference type="EMBL" id="BJZU01000317">
    <property type="protein sequence ID" value="GEP08141.1"/>
    <property type="molecule type" value="Genomic_DNA"/>
</dbReference>
<reference evidence="2" key="4">
    <citation type="submission" date="2023-01" db="EMBL/GenBank/DDBJ databases">
        <title>Draft genome sequence of Methylobacterium oxalidis strain NBRC 107715.</title>
        <authorList>
            <person name="Sun Q."/>
            <person name="Mori K."/>
        </authorList>
    </citation>
    <scope>NUCLEOTIDE SEQUENCE</scope>
    <source>
        <strain evidence="2">NBRC 107715</strain>
    </source>
</reference>
<name>A0A512JDV9_9HYPH</name>
<reference evidence="1 3" key="3">
    <citation type="submission" date="2019-07" db="EMBL/GenBank/DDBJ databases">
        <title>Whole genome shotgun sequence of Methylobacterium oxalidis NBRC 107715.</title>
        <authorList>
            <person name="Hosoyama A."/>
            <person name="Uohara A."/>
            <person name="Ohji S."/>
            <person name="Ichikawa N."/>
        </authorList>
    </citation>
    <scope>NUCLEOTIDE SEQUENCE [LARGE SCALE GENOMIC DNA]</scope>
    <source>
        <strain evidence="1 3">NBRC 107715</strain>
    </source>
</reference>
<dbReference type="Proteomes" id="UP000321960">
    <property type="component" value="Unassembled WGS sequence"/>
</dbReference>
<keyword evidence="4" id="KW-1185">Reference proteome</keyword>
<accession>A0A512JDV9</accession>
<protein>
    <submittedName>
        <fullName evidence="1">Uncharacterized protein</fullName>
    </submittedName>
</protein>
<sequence>MQQNGSGRLLKFATRSDLAARELSRNAADLESHGFEEAAATLRGDVRSLRVDAIRYRALAGGLIYMSLARSSQ</sequence>
<organism evidence="1 3">
    <name type="scientific">Methylobacterium oxalidis</name>
    <dbReference type="NCBI Taxonomy" id="944322"/>
    <lineage>
        <taxon>Bacteria</taxon>
        <taxon>Pseudomonadati</taxon>
        <taxon>Pseudomonadota</taxon>
        <taxon>Alphaproteobacteria</taxon>
        <taxon>Hyphomicrobiales</taxon>
        <taxon>Methylobacteriaceae</taxon>
        <taxon>Methylobacterium</taxon>
    </lineage>
</organism>
<proteinExistence type="predicted"/>
<reference evidence="4" key="2">
    <citation type="journal article" date="2019" name="Int. J. Syst. Evol. Microbiol.">
        <title>The Global Catalogue of Microorganisms (GCM) 10K type strain sequencing project: providing services to taxonomists for standard genome sequencing and annotation.</title>
        <authorList>
            <consortium name="The Broad Institute Genomics Platform"/>
            <consortium name="The Broad Institute Genome Sequencing Center for Infectious Disease"/>
            <person name="Wu L."/>
            <person name="Ma J."/>
        </authorList>
    </citation>
    <scope>NUCLEOTIDE SEQUENCE [LARGE SCALE GENOMIC DNA]</scope>
    <source>
        <strain evidence="4">NBRC 107715</strain>
    </source>
</reference>
<evidence type="ECO:0000313" key="2">
    <source>
        <dbReference type="EMBL" id="GLS64605.1"/>
    </source>
</evidence>
<dbReference type="EMBL" id="BSPK01000048">
    <property type="protein sequence ID" value="GLS64605.1"/>
    <property type="molecule type" value="Genomic_DNA"/>
</dbReference>
<dbReference type="AlphaFoldDB" id="A0A512JDV9"/>
<evidence type="ECO:0000313" key="3">
    <source>
        <dbReference type="Proteomes" id="UP000321960"/>
    </source>
</evidence>
<dbReference type="Proteomes" id="UP001156856">
    <property type="component" value="Unassembled WGS sequence"/>
</dbReference>
<comment type="caution">
    <text evidence="1">The sequence shown here is derived from an EMBL/GenBank/DDBJ whole genome shotgun (WGS) entry which is preliminary data.</text>
</comment>
<gene>
    <name evidence="2" type="ORF">GCM10007888_29860</name>
    <name evidence="1" type="ORF">MOX02_61790</name>
</gene>
<evidence type="ECO:0000313" key="4">
    <source>
        <dbReference type="Proteomes" id="UP001156856"/>
    </source>
</evidence>